<accession>A0A164S3N4</accession>
<evidence type="ECO:0000256" key="1">
    <source>
        <dbReference type="SAM" id="Phobius"/>
    </source>
</evidence>
<keyword evidence="4" id="KW-1185">Reference proteome</keyword>
<feature type="chain" id="PRO_5007853017" description="Cupredoxin" evidence="2">
    <location>
        <begin position="17"/>
        <end position="386"/>
    </location>
</feature>
<organism evidence="3 4">
    <name type="scientific">Sistotremastrum niveocremeum HHB9708</name>
    <dbReference type="NCBI Taxonomy" id="1314777"/>
    <lineage>
        <taxon>Eukaryota</taxon>
        <taxon>Fungi</taxon>
        <taxon>Dikarya</taxon>
        <taxon>Basidiomycota</taxon>
        <taxon>Agaricomycotina</taxon>
        <taxon>Agaricomycetes</taxon>
        <taxon>Sistotremastrales</taxon>
        <taxon>Sistotremastraceae</taxon>
        <taxon>Sertulicium</taxon>
        <taxon>Sertulicium niveocremeum</taxon>
    </lineage>
</organism>
<dbReference type="SUPFAM" id="SSF49503">
    <property type="entry name" value="Cupredoxins"/>
    <property type="match status" value="2"/>
</dbReference>
<keyword evidence="1" id="KW-1133">Transmembrane helix</keyword>
<reference evidence="3 4" key="1">
    <citation type="journal article" date="2016" name="Mol. Biol. Evol.">
        <title>Comparative Genomics of Early-Diverging Mushroom-Forming Fungi Provides Insights into the Origins of Lignocellulose Decay Capabilities.</title>
        <authorList>
            <person name="Nagy L.G."/>
            <person name="Riley R."/>
            <person name="Tritt A."/>
            <person name="Adam C."/>
            <person name="Daum C."/>
            <person name="Floudas D."/>
            <person name="Sun H."/>
            <person name="Yadav J.S."/>
            <person name="Pangilinan J."/>
            <person name="Larsson K.H."/>
            <person name="Matsuura K."/>
            <person name="Barry K."/>
            <person name="Labutti K."/>
            <person name="Kuo R."/>
            <person name="Ohm R.A."/>
            <person name="Bhattacharya S.S."/>
            <person name="Shirouzu T."/>
            <person name="Yoshinaga Y."/>
            <person name="Martin F.M."/>
            <person name="Grigoriev I.V."/>
            <person name="Hibbett D.S."/>
        </authorList>
    </citation>
    <scope>NUCLEOTIDE SEQUENCE [LARGE SCALE GENOMIC DNA]</scope>
    <source>
        <strain evidence="3 4">HHB9708</strain>
    </source>
</reference>
<dbReference type="AlphaFoldDB" id="A0A164S3N4"/>
<protein>
    <recommendedName>
        <fullName evidence="5">Cupredoxin</fullName>
    </recommendedName>
</protein>
<dbReference type="InterPro" id="IPR052953">
    <property type="entry name" value="Ser-rich/MCO-related"/>
</dbReference>
<feature type="transmembrane region" description="Helical" evidence="1">
    <location>
        <begin position="363"/>
        <end position="385"/>
    </location>
</feature>
<gene>
    <name evidence="3" type="ORF">SISNIDRAFT_457111</name>
</gene>
<proteinExistence type="predicted"/>
<sequence>MKTAFASLAVLPFTLAAVHQIAVGGDNIFAFNPNNIVADVGDVLSFQFNVKNHTATQSSFASPCTKLLGADNLTPVGFNSGFNPVAPGSLDLPVFNVTVNDSKPIWVYCAQKNPFSHCAEKGMVFAANAPTTGNTFQAFLNNALASGNSTNATSTTTTTSATAAWTSPPAPEIVTVTATVTEGDNTYLTTYASWEGSAAPTAAPQPVNHVIVVGGSAGLVFTPSNITASINDTVTFQFESKNHTATQSSFSNPCTELAKTSSTGQVGFDSGFMPVGVNDTNFPSLTITVNDTAPIWGYCRQTNPTSHCGSGMVFSINAVEDSPNNFAAFQGLAIHNFGSSASTTSSGSASSPSSSDSGKKSGAIRASVGSVSVFVGVVAVVFGMML</sequence>
<feature type="signal peptide" evidence="2">
    <location>
        <begin position="1"/>
        <end position="16"/>
    </location>
</feature>
<evidence type="ECO:0000313" key="3">
    <source>
        <dbReference type="EMBL" id="KZS91125.1"/>
    </source>
</evidence>
<evidence type="ECO:0000256" key="2">
    <source>
        <dbReference type="SAM" id="SignalP"/>
    </source>
</evidence>
<dbReference type="InterPro" id="IPR008972">
    <property type="entry name" value="Cupredoxin"/>
</dbReference>
<dbReference type="STRING" id="1314777.A0A164S3N4"/>
<dbReference type="PANTHER" id="PTHR34883">
    <property type="entry name" value="SERINE-RICH PROTEIN, PUTATIVE-RELATED-RELATED"/>
    <property type="match status" value="1"/>
</dbReference>
<evidence type="ECO:0008006" key="5">
    <source>
        <dbReference type="Google" id="ProtNLM"/>
    </source>
</evidence>
<dbReference type="EMBL" id="KV419417">
    <property type="protein sequence ID" value="KZS91125.1"/>
    <property type="molecule type" value="Genomic_DNA"/>
</dbReference>
<dbReference type="OrthoDB" id="1921208at2759"/>
<name>A0A164S3N4_9AGAM</name>
<keyword evidence="1" id="KW-0472">Membrane</keyword>
<evidence type="ECO:0000313" key="4">
    <source>
        <dbReference type="Proteomes" id="UP000076722"/>
    </source>
</evidence>
<keyword evidence="1" id="KW-0812">Transmembrane</keyword>
<keyword evidence="2" id="KW-0732">Signal</keyword>
<dbReference type="Proteomes" id="UP000076722">
    <property type="component" value="Unassembled WGS sequence"/>
</dbReference>
<dbReference type="PANTHER" id="PTHR34883:SF15">
    <property type="entry name" value="EXTRACELLULAR SERINE-RICH PROTEIN"/>
    <property type="match status" value="1"/>
</dbReference>
<dbReference type="Gene3D" id="2.60.40.420">
    <property type="entry name" value="Cupredoxins - blue copper proteins"/>
    <property type="match status" value="2"/>
</dbReference>